<dbReference type="EMBL" id="AYUF01000390">
    <property type="protein sequence ID" value="ETK02198.1"/>
    <property type="molecule type" value="Genomic_DNA"/>
</dbReference>
<proteinExistence type="inferred from homology"/>
<evidence type="ECO:0000313" key="14">
    <source>
        <dbReference type="Proteomes" id="UP000018837"/>
    </source>
</evidence>
<dbReference type="Pfam" id="PF13715">
    <property type="entry name" value="CarbopepD_reg_2"/>
    <property type="match status" value="1"/>
</dbReference>
<feature type="chain" id="PRO_5004812385" description="TonB-dependent receptor" evidence="10">
    <location>
        <begin position="23"/>
        <end position="1036"/>
    </location>
</feature>
<keyword evidence="6 8" id="KW-0472">Membrane</keyword>
<dbReference type="AlphaFoldDB" id="W2C566"/>
<evidence type="ECO:0000259" key="11">
    <source>
        <dbReference type="Pfam" id="PF00593"/>
    </source>
</evidence>
<name>W2C566_9BACT</name>
<dbReference type="Gene3D" id="2.40.170.20">
    <property type="entry name" value="TonB-dependent receptor, beta-barrel domain"/>
    <property type="match status" value="1"/>
</dbReference>
<dbReference type="PATRIC" id="fig|1411148.3.peg.816"/>
<evidence type="ECO:0000256" key="5">
    <source>
        <dbReference type="ARBA" id="ARBA00023077"/>
    </source>
</evidence>
<evidence type="ECO:0000256" key="9">
    <source>
        <dbReference type="RuleBase" id="RU003357"/>
    </source>
</evidence>
<dbReference type="InterPro" id="IPR037066">
    <property type="entry name" value="Plug_dom_sf"/>
</dbReference>
<dbReference type="Gene3D" id="2.60.40.1120">
    <property type="entry name" value="Carboxypeptidase-like, regulatory domain"/>
    <property type="match status" value="1"/>
</dbReference>
<dbReference type="Pfam" id="PF00593">
    <property type="entry name" value="TonB_dep_Rec_b-barrel"/>
    <property type="match status" value="1"/>
</dbReference>
<keyword evidence="5 9" id="KW-0798">TonB box</keyword>
<dbReference type="NCBIfam" id="TIGR04057">
    <property type="entry name" value="SusC_RagA_signa"/>
    <property type="match status" value="1"/>
</dbReference>
<dbReference type="Pfam" id="PF07715">
    <property type="entry name" value="Plug"/>
    <property type="match status" value="1"/>
</dbReference>
<evidence type="ECO:0000313" key="13">
    <source>
        <dbReference type="EMBL" id="ETK02198.1"/>
    </source>
</evidence>
<comment type="subcellular location">
    <subcellularLocation>
        <location evidence="1 8">Cell outer membrane</location>
        <topology evidence="1 8">Multi-pass membrane protein</topology>
    </subcellularLocation>
</comment>
<keyword evidence="4 8" id="KW-0812">Transmembrane</keyword>
<dbReference type="InterPro" id="IPR036942">
    <property type="entry name" value="Beta-barrel_TonB_sf"/>
</dbReference>
<keyword evidence="7 8" id="KW-0998">Cell outer membrane</keyword>
<evidence type="ECO:0000256" key="4">
    <source>
        <dbReference type="ARBA" id="ARBA00022692"/>
    </source>
</evidence>
<evidence type="ECO:0000256" key="8">
    <source>
        <dbReference type="PROSITE-ProRule" id="PRU01360"/>
    </source>
</evidence>
<gene>
    <name evidence="13" type="ORF">N425_05615</name>
</gene>
<keyword evidence="2 8" id="KW-0813">Transport</keyword>
<evidence type="ECO:0000256" key="1">
    <source>
        <dbReference type="ARBA" id="ARBA00004571"/>
    </source>
</evidence>
<accession>W2C566</accession>
<dbReference type="Proteomes" id="UP000018837">
    <property type="component" value="Unassembled WGS sequence"/>
</dbReference>
<feature type="signal peptide" evidence="10">
    <location>
        <begin position="1"/>
        <end position="22"/>
    </location>
</feature>
<feature type="domain" description="TonB-dependent receptor plug" evidence="12">
    <location>
        <begin position="117"/>
        <end position="240"/>
    </location>
</feature>
<comment type="caution">
    <text evidence="13">The sequence shown here is derived from an EMBL/GenBank/DDBJ whole genome shotgun (WGS) entry which is preliminary data.</text>
</comment>
<dbReference type="InterPro" id="IPR023997">
    <property type="entry name" value="TonB-dep_OMP_SusC/RagA_CS"/>
</dbReference>
<comment type="similarity">
    <text evidence="8 9">Belongs to the TonB-dependent receptor family.</text>
</comment>
<dbReference type="Gene3D" id="2.170.130.10">
    <property type="entry name" value="TonB-dependent receptor, plug domain"/>
    <property type="match status" value="1"/>
</dbReference>
<evidence type="ECO:0000256" key="10">
    <source>
        <dbReference type="SAM" id="SignalP"/>
    </source>
</evidence>
<evidence type="ECO:0008006" key="15">
    <source>
        <dbReference type="Google" id="ProtNLM"/>
    </source>
</evidence>
<evidence type="ECO:0000256" key="6">
    <source>
        <dbReference type="ARBA" id="ARBA00023136"/>
    </source>
</evidence>
<dbReference type="InterPro" id="IPR023996">
    <property type="entry name" value="TonB-dep_OMP_SusC/RagA"/>
</dbReference>
<feature type="domain" description="TonB-dependent receptor-like beta-barrel" evidence="11">
    <location>
        <begin position="431"/>
        <end position="988"/>
    </location>
</feature>
<sequence>MKVKTTHYIIALLLLIVGQAGAQTKLEGRVLDSQTDEPIIGATVAVVDEHSGVLTDLDGNFSVTVRNLPAVIKVSFVGYRELQVDVYDASEPIVIPLNEAVDVLQEVVVVGYSTQKRRELTSAISTVNKDLLKQSPTTVENALAGAVAGLNVTTTSGQPGASSNIRIRGGNSITGSNEPLYVIDGFIVYNDPEATRTGASGADASLDPLSFLNPSDIESIEVLKDVSATAIYGTRGANGVIMITTKKGTKGRNNLRYAGTAGWSTAARRLEFLNAEQFTALYNEINPKAPLPSPTHSYDWQDEALRTAFTQEHQLSAAGGDEHSRYAISGSYKGQEGIIVNTGLKRYAGRINYERTMWPNFVIGVNASGAYSALNGLRNVDRGTAGQAAKWASNTWMAVITSAPTHPIYDAAGHFNYAPSPISQDLYTRNGEQVVGNPISDLYNAKTRIANSRLIASAFAEWEPVKHLKLKVQAGADLSNTRESNYSPSYTTTGLEYKGVASVGSTLANVWQAEFTANYDREFNRLHHVALLAGYTAQRTDRSGYATTVRNFANDVTGYNNLAAGSDLFSATSRAYISTLRSWLGRANYSYDGRYNLSLTLRADGSSRFAENNKWGLFPSAGLSWNVGREKFIRLGRAVDHLQVRLSAGVVGNQEIGDYQFVANVAPTPTPGYSGGREVLAYYIQSKANPDLKWERTASYNVGLSTGFFRNRLTVVLDAYYKRTSDLLLMVPVEQVSGFETSLRNVGSVTNRGVELAIGGTLISNKQVRWTADFNIAHNRNEVTSLGSASSIVPNFSGATLGYISPVIVKVGEPLGTLYGYKFKGLVQKETDVSALPRQSISPLRPGNPIYEDVNGDNVVNTADQTVLGNSQPLFTYGFNTTLTWGRVDVFLALAGSYGNKLFNGLATRLTKGSTYYNSLAIVADRWTETNPSDRIQRASDDLTIVSDSRYVEDASYLRLKNVQVGYTLPLRQVTKDAQIRLFLSLQNFVTLTRYSGYDPEASRNGMDEHSALYQGVDMGTYPTAKTVQVGLQLTL</sequence>
<evidence type="ECO:0000256" key="2">
    <source>
        <dbReference type="ARBA" id="ARBA00022448"/>
    </source>
</evidence>
<evidence type="ECO:0000259" key="12">
    <source>
        <dbReference type="Pfam" id="PF07715"/>
    </source>
</evidence>
<protein>
    <recommendedName>
        <fullName evidence="15">TonB-dependent receptor</fullName>
    </recommendedName>
</protein>
<organism evidence="13 14">
    <name type="scientific">Tannerella sp. oral taxon BU063 isolate Cell 2</name>
    <dbReference type="NCBI Taxonomy" id="1411148"/>
    <lineage>
        <taxon>Bacteria</taxon>
        <taxon>Pseudomonadati</taxon>
        <taxon>Bacteroidota</taxon>
        <taxon>Bacteroidia</taxon>
        <taxon>Bacteroidales</taxon>
        <taxon>Tannerellaceae</taxon>
        <taxon>Tannerella</taxon>
    </lineage>
</organism>
<keyword evidence="10" id="KW-0732">Signal</keyword>
<dbReference type="InterPro" id="IPR000531">
    <property type="entry name" value="Beta-barrel_TonB"/>
</dbReference>
<keyword evidence="3 8" id="KW-1134">Transmembrane beta strand</keyword>
<reference evidence="13 14" key="1">
    <citation type="submission" date="2013-11" db="EMBL/GenBank/DDBJ databases">
        <title>Single cell genomics of uncultured Tannerella BU063 (oral taxon 286).</title>
        <authorList>
            <person name="Beall C.J."/>
            <person name="Campbell A.G."/>
            <person name="Griffen A.L."/>
            <person name="Podar M."/>
            <person name="Leys E.J."/>
        </authorList>
    </citation>
    <scope>NUCLEOTIDE SEQUENCE [LARGE SCALE GENOMIC DNA]</scope>
    <source>
        <strain evidence="13">Cell 2</strain>
    </source>
</reference>
<dbReference type="PROSITE" id="PS52016">
    <property type="entry name" value="TONB_DEPENDENT_REC_3"/>
    <property type="match status" value="1"/>
</dbReference>
<dbReference type="InterPro" id="IPR008969">
    <property type="entry name" value="CarboxyPept-like_regulatory"/>
</dbReference>
<dbReference type="SUPFAM" id="SSF49464">
    <property type="entry name" value="Carboxypeptidase regulatory domain-like"/>
    <property type="match status" value="1"/>
</dbReference>
<evidence type="ECO:0000256" key="3">
    <source>
        <dbReference type="ARBA" id="ARBA00022452"/>
    </source>
</evidence>
<dbReference type="InterPro" id="IPR039426">
    <property type="entry name" value="TonB-dep_rcpt-like"/>
</dbReference>
<dbReference type="NCBIfam" id="TIGR04056">
    <property type="entry name" value="OMP_RagA_SusC"/>
    <property type="match status" value="1"/>
</dbReference>
<evidence type="ECO:0000256" key="7">
    <source>
        <dbReference type="ARBA" id="ARBA00023237"/>
    </source>
</evidence>
<dbReference type="InterPro" id="IPR012910">
    <property type="entry name" value="Plug_dom"/>
</dbReference>
<dbReference type="SUPFAM" id="SSF56935">
    <property type="entry name" value="Porins"/>
    <property type="match status" value="1"/>
</dbReference>
<dbReference type="GO" id="GO:0009279">
    <property type="term" value="C:cell outer membrane"/>
    <property type="evidence" value="ECO:0007669"/>
    <property type="project" value="UniProtKB-SubCell"/>
</dbReference>